<dbReference type="InterPro" id="IPR009288">
    <property type="entry name" value="AIG2-like_dom"/>
</dbReference>
<accession>A0A382BLX3</accession>
<evidence type="ECO:0000313" key="2">
    <source>
        <dbReference type="EMBL" id="SVB14531.1"/>
    </source>
</evidence>
<gene>
    <name evidence="2" type="ORF">METZ01_LOCUS167385</name>
</gene>
<dbReference type="Pfam" id="PF06094">
    <property type="entry name" value="GGACT"/>
    <property type="match status" value="1"/>
</dbReference>
<protein>
    <recommendedName>
        <fullName evidence="1">Gamma-glutamylcyclotransferase AIG2-like domain-containing protein</fullName>
    </recommendedName>
</protein>
<dbReference type="SUPFAM" id="SSF110857">
    <property type="entry name" value="Gamma-glutamyl cyclotransferase-like"/>
    <property type="match status" value="1"/>
</dbReference>
<dbReference type="EMBL" id="UINC01030324">
    <property type="protein sequence ID" value="SVB14531.1"/>
    <property type="molecule type" value="Genomic_DNA"/>
</dbReference>
<dbReference type="Gene3D" id="3.10.490.10">
    <property type="entry name" value="Gamma-glutamyl cyclotransferase-like"/>
    <property type="match status" value="1"/>
</dbReference>
<feature type="domain" description="Gamma-glutamylcyclotransferase AIG2-like" evidence="1">
    <location>
        <begin position="4"/>
        <end position="108"/>
    </location>
</feature>
<organism evidence="2">
    <name type="scientific">marine metagenome</name>
    <dbReference type="NCBI Taxonomy" id="408172"/>
    <lineage>
        <taxon>unclassified sequences</taxon>
        <taxon>metagenomes</taxon>
        <taxon>ecological metagenomes</taxon>
    </lineage>
</organism>
<name>A0A382BLX3_9ZZZZ</name>
<proteinExistence type="predicted"/>
<sequence length="110" mass="12574">MENLFSYGTLQQEKVQSDTFGRLLEGKRDVLQEYCISEVRIKDKSVIKLSGKEIHPILIFTGNIEDEVEGTVFRINSSELLMADKYEVDDYSRVEAILKSGAKAWIYVGH</sequence>
<reference evidence="2" key="1">
    <citation type="submission" date="2018-05" db="EMBL/GenBank/DDBJ databases">
        <authorList>
            <person name="Lanie J.A."/>
            <person name="Ng W.-L."/>
            <person name="Kazmierczak K.M."/>
            <person name="Andrzejewski T.M."/>
            <person name="Davidsen T.M."/>
            <person name="Wayne K.J."/>
            <person name="Tettelin H."/>
            <person name="Glass J.I."/>
            <person name="Rusch D."/>
            <person name="Podicherti R."/>
            <person name="Tsui H.-C.T."/>
            <person name="Winkler M.E."/>
        </authorList>
    </citation>
    <scope>NUCLEOTIDE SEQUENCE</scope>
</reference>
<evidence type="ECO:0000259" key="1">
    <source>
        <dbReference type="Pfam" id="PF06094"/>
    </source>
</evidence>
<dbReference type="InterPro" id="IPR013024">
    <property type="entry name" value="GGCT-like"/>
</dbReference>
<dbReference type="InterPro" id="IPR036568">
    <property type="entry name" value="GGCT-like_sf"/>
</dbReference>
<dbReference type="CDD" id="cd06661">
    <property type="entry name" value="GGCT_like"/>
    <property type="match status" value="1"/>
</dbReference>
<dbReference type="AlphaFoldDB" id="A0A382BLX3"/>